<dbReference type="InParanoid" id="A0A0D0CK15"/>
<dbReference type="OrthoDB" id="4743193at2759"/>
<protein>
    <submittedName>
        <fullName evidence="1">Uncharacterized protein</fullName>
    </submittedName>
</protein>
<evidence type="ECO:0000313" key="2">
    <source>
        <dbReference type="Proteomes" id="UP000054538"/>
    </source>
</evidence>
<name>A0A0D0CK15_9AGAM</name>
<evidence type="ECO:0000313" key="1">
    <source>
        <dbReference type="EMBL" id="KIK75523.1"/>
    </source>
</evidence>
<gene>
    <name evidence="1" type="ORF">PAXRUDRAFT_172604</name>
</gene>
<feature type="non-terminal residue" evidence="1">
    <location>
        <position position="1"/>
    </location>
</feature>
<accession>A0A0D0CK15</accession>
<proteinExistence type="predicted"/>
<sequence length="91" mass="9858">EIQTLASEDNGSHFGTMEQLEYFSLEEMIETMQACALYWFSLLGMTLGNDKAHGSSLGNSTGRGNPCRSGVWVQRGMGMGTISSTHALHEG</sequence>
<dbReference type="Proteomes" id="UP000054538">
    <property type="component" value="Unassembled WGS sequence"/>
</dbReference>
<dbReference type="EMBL" id="KN828053">
    <property type="protein sequence ID" value="KIK75523.1"/>
    <property type="molecule type" value="Genomic_DNA"/>
</dbReference>
<reference evidence="1 2" key="1">
    <citation type="submission" date="2014-04" db="EMBL/GenBank/DDBJ databases">
        <authorList>
            <consortium name="DOE Joint Genome Institute"/>
            <person name="Kuo A."/>
            <person name="Kohler A."/>
            <person name="Jargeat P."/>
            <person name="Nagy L.G."/>
            <person name="Floudas D."/>
            <person name="Copeland A."/>
            <person name="Barry K.W."/>
            <person name="Cichocki N."/>
            <person name="Veneault-Fourrey C."/>
            <person name="LaButti K."/>
            <person name="Lindquist E.A."/>
            <person name="Lipzen A."/>
            <person name="Lundell T."/>
            <person name="Morin E."/>
            <person name="Murat C."/>
            <person name="Sun H."/>
            <person name="Tunlid A."/>
            <person name="Henrissat B."/>
            <person name="Grigoriev I.V."/>
            <person name="Hibbett D.S."/>
            <person name="Martin F."/>
            <person name="Nordberg H.P."/>
            <person name="Cantor M.N."/>
            <person name="Hua S.X."/>
        </authorList>
    </citation>
    <scope>NUCLEOTIDE SEQUENCE [LARGE SCALE GENOMIC DNA]</scope>
    <source>
        <strain evidence="1 2">Ve08.2h10</strain>
    </source>
</reference>
<organism evidence="1 2">
    <name type="scientific">Paxillus rubicundulus Ve08.2h10</name>
    <dbReference type="NCBI Taxonomy" id="930991"/>
    <lineage>
        <taxon>Eukaryota</taxon>
        <taxon>Fungi</taxon>
        <taxon>Dikarya</taxon>
        <taxon>Basidiomycota</taxon>
        <taxon>Agaricomycotina</taxon>
        <taxon>Agaricomycetes</taxon>
        <taxon>Agaricomycetidae</taxon>
        <taxon>Boletales</taxon>
        <taxon>Paxilineae</taxon>
        <taxon>Paxillaceae</taxon>
        <taxon>Paxillus</taxon>
    </lineage>
</organism>
<dbReference type="HOGENOM" id="CLU_2432933_0_0_1"/>
<keyword evidence="2" id="KW-1185">Reference proteome</keyword>
<reference evidence="2" key="2">
    <citation type="submission" date="2015-01" db="EMBL/GenBank/DDBJ databases">
        <title>Evolutionary Origins and Diversification of the Mycorrhizal Mutualists.</title>
        <authorList>
            <consortium name="DOE Joint Genome Institute"/>
            <consortium name="Mycorrhizal Genomics Consortium"/>
            <person name="Kohler A."/>
            <person name="Kuo A."/>
            <person name="Nagy L.G."/>
            <person name="Floudas D."/>
            <person name="Copeland A."/>
            <person name="Barry K.W."/>
            <person name="Cichocki N."/>
            <person name="Veneault-Fourrey C."/>
            <person name="LaButti K."/>
            <person name="Lindquist E.A."/>
            <person name="Lipzen A."/>
            <person name="Lundell T."/>
            <person name="Morin E."/>
            <person name="Murat C."/>
            <person name="Riley R."/>
            <person name="Ohm R."/>
            <person name="Sun H."/>
            <person name="Tunlid A."/>
            <person name="Henrissat B."/>
            <person name="Grigoriev I.V."/>
            <person name="Hibbett D.S."/>
            <person name="Martin F."/>
        </authorList>
    </citation>
    <scope>NUCLEOTIDE SEQUENCE [LARGE SCALE GENOMIC DNA]</scope>
    <source>
        <strain evidence="2">Ve08.2h10</strain>
    </source>
</reference>
<dbReference type="AlphaFoldDB" id="A0A0D0CK15"/>